<organism evidence="2 3">
    <name type="scientific">Mycolicibacterium aubagnense</name>
    <dbReference type="NCBI Taxonomy" id="319707"/>
    <lineage>
        <taxon>Bacteria</taxon>
        <taxon>Bacillati</taxon>
        <taxon>Actinomycetota</taxon>
        <taxon>Actinomycetes</taxon>
        <taxon>Mycobacteriales</taxon>
        <taxon>Mycobacteriaceae</taxon>
        <taxon>Mycolicibacterium</taxon>
    </lineage>
</organism>
<keyword evidence="3" id="KW-1185">Reference proteome</keyword>
<feature type="domain" description="PE" evidence="1">
    <location>
        <begin position="8"/>
        <end position="88"/>
    </location>
</feature>
<accession>A0ABM7IN68</accession>
<dbReference type="RefSeq" id="WP_138233398.1">
    <property type="nucleotide sequence ID" value="NZ_AP022578.1"/>
</dbReference>
<evidence type="ECO:0000313" key="2">
    <source>
        <dbReference type="EMBL" id="BBX88242.1"/>
    </source>
</evidence>
<dbReference type="InterPro" id="IPR000084">
    <property type="entry name" value="PE-PGRS_N"/>
</dbReference>
<name>A0ABM7IN68_9MYCO</name>
<sequence>MTMFLETPIIAAQAATEMTGAATTAGTLTGAAPAMLTAPPMGAEEVSAMLASAAAAHGGQFLAAAGTGTVQRALFGTSVAVASATYEAIGDLAKVALSL</sequence>
<evidence type="ECO:0000313" key="3">
    <source>
        <dbReference type="Proteomes" id="UP000465609"/>
    </source>
</evidence>
<keyword evidence="2" id="KW-0614">Plasmid</keyword>
<evidence type="ECO:0000259" key="1">
    <source>
        <dbReference type="Pfam" id="PF00934"/>
    </source>
</evidence>
<dbReference type="Proteomes" id="UP000465609">
    <property type="component" value="Plasmid pJCM15296"/>
</dbReference>
<gene>
    <name evidence="2" type="ORF">MAUB_64430</name>
</gene>
<reference evidence="2 3" key="1">
    <citation type="journal article" date="2019" name="Emerg. Microbes Infect.">
        <title>Comprehensive subspecies identification of 175 nontuberculous mycobacteria species based on 7547 genomic profiles.</title>
        <authorList>
            <person name="Matsumoto Y."/>
            <person name="Kinjo T."/>
            <person name="Motooka D."/>
            <person name="Nabeya D."/>
            <person name="Jung N."/>
            <person name="Uechi K."/>
            <person name="Horii T."/>
            <person name="Iida T."/>
            <person name="Fujita J."/>
            <person name="Nakamura S."/>
        </authorList>
    </citation>
    <scope>NUCLEOTIDE SEQUENCE [LARGE SCALE GENOMIC DNA]</scope>
    <source>
        <strain evidence="2 3">JCM 15296</strain>
        <plasmid evidence="2">pJCM15296</plasmid>
    </source>
</reference>
<dbReference type="Pfam" id="PF00934">
    <property type="entry name" value="PE"/>
    <property type="match status" value="1"/>
</dbReference>
<geneLocation type="plasmid" evidence="2 3">
    <name>pJCM15296</name>
</geneLocation>
<protein>
    <recommendedName>
        <fullName evidence="1">PE domain-containing protein</fullName>
    </recommendedName>
</protein>
<proteinExistence type="predicted"/>
<dbReference type="EMBL" id="AP022578">
    <property type="protein sequence ID" value="BBX88242.1"/>
    <property type="molecule type" value="Genomic_DNA"/>
</dbReference>